<protein>
    <recommendedName>
        <fullName evidence="2">DNA methylase adenine-specific domain-containing protein</fullName>
    </recommendedName>
</protein>
<gene>
    <name evidence="3" type="ORF">GCM10022224_104130</name>
</gene>
<keyword evidence="4" id="KW-1185">Reference proteome</keyword>
<reference evidence="4" key="1">
    <citation type="journal article" date="2019" name="Int. J. Syst. Evol. Microbiol.">
        <title>The Global Catalogue of Microorganisms (GCM) 10K type strain sequencing project: providing services to taxonomists for standard genome sequencing and annotation.</title>
        <authorList>
            <consortium name="The Broad Institute Genomics Platform"/>
            <consortium name="The Broad Institute Genome Sequencing Center for Infectious Disease"/>
            <person name="Wu L."/>
            <person name="Ma J."/>
        </authorList>
    </citation>
    <scope>NUCLEOTIDE SEQUENCE [LARGE SCALE GENOMIC DNA]</scope>
    <source>
        <strain evidence="4">JCM 16904</strain>
    </source>
</reference>
<dbReference type="RefSeq" id="WP_344897826.1">
    <property type="nucleotide sequence ID" value="NZ_BAAAZP010000283.1"/>
</dbReference>
<dbReference type="InterPro" id="IPR003356">
    <property type="entry name" value="DNA_methylase_A-5"/>
</dbReference>
<dbReference type="SUPFAM" id="SSF53335">
    <property type="entry name" value="S-adenosyl-L-methionine-dependent methyltransferases"/>
    <property type="match status" value="1"/>
</dbReference>
<dbReference type="Pfam" id="PF02384">
    <property type="entry name" value="N6_Mtase"/>
    <property type="match status" value="1"/>
</dbReference>
<feature type="region of interest" description="Disordered" evidence="1">
    <location>
        <begin position="1"/>
        <end position="69"/>
    </location>
</feature>
<feature type="domain" description="DNA methylase adenine-specific" evidence="2">
    <location>
        <begin position="224"/>
        <end position="318"/>
    </location>
</feature>
<evidence type="ECO:0000313" key="3">
    <source>
        <dbReference type="EMBL" id="GAA3722077.1"/>
    </source>
</evidence>
<dbReference type="Gene3D" id="3.40.50.150">
    <property type="entry name" value="Vaccinia Virus protein VP39"/>
    <property type="match status" value="1"/>
</dbReference>
<dbReference type="Proteomes" id="UP001500902">
    <property type="component" value="Unassembled WGS sequence"/>
</dbReference>
<dbReference type="InterPro" id="IPR029063">
    <property type="entry name" value="SAM-dependent_MTases_sf"/>
</dbReference>
<comment type="caution">
    <text evidence="3">The sequence shown here is derived from an EMBL/GenBank/DDBJ whole genome shotgun (WGS) entry which is preliminary data.</text>
</comment>
<feature type="compositionally biased region" description="Pro residues" evidence="1">
    <location>
        <begin position="41"/>
        <end position="50"/>
    </location>
</feature>
<dbReference type="EMBL" id="BAAAZP010000283">
    <property type="protein sequence ID" value="GAA3722077.1"/>
    <property type="molecule type" value="Genomic_DNA"/>
</dbReference>
<organism evidence="3 4">
    <name type="scientific">Nonomuraea antimicrobica</name>
    <dbReference type="NCBI Taxonomy" id="561173"/>
    <lineage>
        <taxon>Bacteria</taxon>
        <taxon>Bacillati</taxon>
        <taxon>Actinomycetota</taxon>
        <taxon>Actinomycetes</taxon>
        <taxon>Streptosporangiales</taxon>
        <taxon>Streptosporangiaceae</taxon>
        <taxon>Nonomuraea</taxon>
    </lineage>
</organism>
<evidence type="ECO:0000256" key="1">
    <source>
        <dbReference type="SAM" id="MobiDB-lite"/>
    </source>
</evidence>
<evidence type="ECO:0000313" key="4">
    <source>
        <dbReference type="Proteomes" id="UP001500902"/>
    </source>
</evidence>
<proteinExistence type="predicted"/>
<evidence type="ECO:0000259" key="2">
    <source>
        <dbReference type="Pfam" id="PF02384"/>
    </source>
</evidence>
<sequence>MARRRRQAGPDSRQFDLFTLAPPATAPSLPTPTPATTTRLPTPPTAPRPTPAGGAAPQSQPSPPLVDGDRKYKLTRRSAGDIAERAAETWHRRRVGDNLAIPLGIVAGLALLGQTGTDGTDTTTFVLGLRKRELLKFHQRIWGYAWIRHPYLVEIARPIHEWLNEEKEPPAKVIDTVHAVTHAALSSGLLAITGDPNPVMRCEADLLGMLLSRLRSEGARLALAEIHTPPDMADLIARIVFDCGDELKPGQWIDEPTAGTGGLLRSTALLMRMRGHDPHQFGWSMGEIDPIAAACAAVNAIVWDLGGNVLIHVGDTLAIGNGPSRAYAHRKAVEAHHKELVKDATTAARFMVAFRKLMTIVGEVEESSHQRPRRPDPAGHLGAAVQAHIVRS</sequence>
<accession>A0ABP7EPC0</accession>
<name>A0ABP7EPC0_9ACTN</name>
<feature type="compositionally biased region" description="Low complexity" evidence="1">
    <location>
        <begin position="19"/>
        <end position="40"/>
    </location>
</feature>